<name>A0A449ARL6_9BACT</name>
<dbReference type="RefSeq" id="WP_004795126.1">
    <property type="nucleotide sequence ID" value="NZ_LR215010.1"/>
</dbReference>
<evidence type="ECO:0000313" key="2">
    <source>
        <dbReference type="EMBL" id="VEU69209.1"/>
    </source>
</evidence>
<evidence type="ECO:0000256" key="1">
    <source>
        <dbReference type="SAM" id="SignalP"/>
    </source>
</evidence>
<proteinExistence type="predicted"/>
<dbReference type="PROSITE" id="PS51257">
    <property type="entry name" value="PROKAR_LIPOPROTEIN"/>
    <property type="match status" value="1"/>
</dbReference>
<feature type="signal peptide" evidence="1">
    <location>
        <begin position="1"/>
        <end position="21"/>
    </location>
</feature>
<protein>
    <recommendedName>
        <fullName evidence="4">Lipoprotein</fullName>
    </recommendedName>
</protein>
<reference evidence="2 3" key="1">
    <citation type="submission" date="2019-01" db="EMBL/GenBank/DDBJ databases">
        <authorList>
            <consortium name="Pathogen Informatics"/>
        </authorList>
    </citation>
    <scope>NUCLEOTIDE SEQUENCE [LARGE SCALE GENOMIC DNA]</scope>
    <source>
        <strain evidence="2 3">NCTC10146</strain>
    </source>
</reference>
<keyword evidence="1" id="KW-0732">Signal</keyword>
<sequence>MKFIKKILPLASLSIFPVLTIACGRDVNTTEKIEQDKLFASSNAKDVIELMWLDETLKNVYKISEKSNIENQAFKNEAYQVYKTFVKNELHKDSKYLSKQIADLLSKGALKSDEFKKLQSLLNSYLPEISLEQFMILYLNKESNVHLITNKNLLVHKYLTISNEDEIKKVYSSKYDSRKNDYVLDNFILIDYLINKKITQTWLYESSSDNDVFTSSFKTINNISDYNEISLKHFDSSKVANSDVLFSNREFETTLGGYKGLETTSLSFDYSLATLKELTADSVVSGFYDFSKNNLVKVDSNTKTLANSISISPEGKKVKISYLNRIVPIGKEFTIDNPDASQREKTPKINVKKLTIEGTYFANDLVKLSTSLYSFDQSLYNSAVDAFVALGNKIKLELKDENLKKAIEGLKYAE</sequence>
<evidence type="ECO:0000313" key="3">
    <source>
        <dbReference type="Proteomes" id="UP000290495"/>
    </source>
</evidence>
<dbReference type="AlphaFoldDB" id="A0A449ARL6"/>
<gene>
    <name evidence="2" type="ORF">NCTC10146_00697</name>
</gene>
<dbReference type="InterPro" id="IPR054783">
    <property type="entry name" value="P60-like"/>
</dbReference>
<dbReference type="Proteomes" id="UP000290495">
    <property type="component" value="Chromosome"/>
</dbReference>
<dbReference type="EMBL" id="LR215010">
    <property type="protein sequence ID" value="VEU69209.1"/>
    <property type="molecule type" value="Genomic_DNA"/>
</dbReference>
<evidence type="ECO:0008006" key="4">
    <source>
        <dbReference type="Google" id="ProtNLM"/>
    </source>
</evidence>
<feature type="chain" id="PRO_5019497697" description="Lipoprotein" evidence="1">
    <location>
        <begin position="22"/>
        <end position="414"/>
    </location>
</feature>
<dbReference type="NCBIfam" id="NF045835">
    <property type="entry name" value="P60_lipo"/>
    <property type="match status" value="1"/>
</dbReference>
<organism evidence="2 3">
    <name type="scientific">Mycoplasmopsis canis</name>
    <dbReference type="NCBI Taxonomy" id="29555"/>
    <lineage>
        <taxon>Bacteria</taxon>
        <taxon>Bacillati</taxon>
        <taxon>Mycoplasmatota</taxon>
        <taxon>Mycoplasmoidales</taxon>
        <taxon>Metamycoplasmataceae</taxon>
        <taxon>Mycoplasmopsis</taxon>
    </lineage>
</organism>
<accession>A0A449ARL6</accession>